<evidence type="ECO:0000313" key="1">
    <source>
        <dbReference type="EMBL" id="KAI5672050.1"/>
    </source>
</evidence>
<organism evidence="1 2">
    <name type="scientific">Catharanthus roseus</name>
    <name type="common">Madagascar periwinkle</name>
    <name type="synonym">Vinca rosea</name>
    <dbReference type="NCBI Taxonomy" id="4058"/>
    <lineage>
        <taxon>Eukaryota</taxon>
        <taxon>Viridiplantae</taxon>
        <taxon>Streptophyta</taxon>
        <taxon>Embryophyta</taxon>
        <taxon>Tracheophyta</taxon>
        <taxon>Spermatophyta</taxon>
        <taxon>Magnoliopsida</taxon>
        <taxon>eudicotyledons</taxon>
        <taxon>Gunneridae</taxon>
        <taxon>Pentapetalae</taxon>
        <taxon>asterids</taxon>
        <taxon>lamiids</taxon>
        <taxon>Gentianales</taxon>
        <taxon>Apocynaceae</taxon>
        <taxon>Rauvolfioideae</taxon>
        <taxon>Vinceae</taxon>
        <taxon>Catharanthinae</taxon>
        <taxon>Catharanthus</taxon>
    </lineage>
</organism>
<comment type="caution">
    <text evidence="1">The sequence shown here is derived from an EMBL/GenBank/DDBJ whole genome shotgun (WGS) entry which is preliminary data.</text>
</comment>
<evidence type="ECO:0000313" key="2">
    <source>
        <dbReference type="Proteomes" id="UP001060085"/>
    </source>
</evidence>
<keyword evidence="2" id="KW-1185">Reference proteome</keyword>
<sequence length="100" mass="11422">MSMLYLFRLESSVKFLFMLSCKVADDEVHHMATVLQVLYFENLEDSEVNVVLDYPMRNWGDSSIQCDEGRGREGEEGGEGKYLPKNFSANESSGCNKLER</sequence>
<gene>
    <name evidence="1" type="ORF">M9H77_12414</name>
</gene>
<accession>A0ACC0BHA5</accession>
<proteinExistence type="predicted"/>
<reference evidence="2" key="1">
    <citation type="journal article" date="2023" name="Nat. Plants">
        <title>Single-cell RNA sequencing provides a high-resolution roadmap for understanding the multicellular compartmentation of specialized metabolism.</title>
        <authorList>
            <person name="Sun S."/>
            <person name="Shen X."/>
            <person name="Li Y."/>
            <person name="Li Y."/>
            <person name="Wang S."/>
            <person name="Li R."/>
            <person name="Zhang H."/>
            <person name="Shen G."/>
            <person name="Guo B."/>
            <person name="Wei J."/>
            <person name="Xu J."/>
            <person name="St-Pierre B."/>
            <person name="Chen S."/>
            <person name="Sun C."/>
        </authorList>
    </citation>
    <scope>NUCLEOTIDE SEQUENCE [LARGE SCALE GENOMIC DNA]</scope>
</reference>
<dbReference type="EMBL" id="CM044703">
    <property type="protein sequence ID" value="KAI5672050.1"/>
    <property type="molecule type" value="Genomic_DNA"/>
</dbReference>
<dbReference type="Proteomes" id="UP001060085">
    <property type="component" value="Linkage Group LG03"/>
</dbReference>
<name>A0ACC0BHA5_CATRO</name>
<protein>
    <submittedName>
        <fullName evidence="1">Uncharacterized protein</fullName>
    </submittedName>
</protein>